<feature type="transmembrane region" description="Helical" evidence="8">
    <location>
        <begin position="502"/>
        <end position="525"/>
    </location>
</feature>
<evidence type="ECO:0000256" key="2">
    <source>
        <dbReference type="ARBA" id="ARBA00008017"/>
    </source>
</evidence>
<keyword evidence="3" id="KW-1003">Cell membrane</keyword>
<dbReference type="InterPro" id="IPR006685">
    <property type="entry name" value="MscS_channel_2nd"/>
</dbReference>
<evidence type="ECO:0000259" key="10">
    <source>
        <dbReference type="Pfam" id="PF12607"/>
    </source>
</evidence>
<proteinExistence type="inferred from homology"/>
<accession>A0A366HH31</accession>
<evidence type="ECO:0000256" key="3">
    <source>
        <dbReference type="ARBA" id="ARBA00022475"/>
    </source>
</evidence>
<dbReference type="SUPFAM" id="SSF50182">
    <property type="entry name" value="Sm-like ribonucleoproteins"/>
    <property type="match status" value="1"/>
</dbReference>
<comment type="similarity">
    <text evidence="2">Belongs to the MscS (TC 1.A.23) family.</text>
</comment>
<dbReference type="RefSeq" id="WP_113932603.1">
    <property type="nucleotide sequence ID" value="NZ_JACCEU010000004.1"/>
</dbReference>
<dbReference type="Pfam" id="PF12607">
    <property type="entry name" value="DUF3772"/>
    <property type="match status" value="1"/>
</dbReference>
<evidence type="ECO:0000256" key="6">
    <source>
        <dbReference type="ARBA" id="ARBA00023136"/>
    </source>
</evidence>
<dbReference type="InterPro" id="IPR052702">
    <property type="entry name" value="MscS-like_channel"/>
</dbReference>
<dbReference type="SUPFAM" id="SSF82861">
    <property type="entry name" value="Mechanosensitive channel protein MscS (YggB), transmembrane region"/>
    <property type="match status" value="1"/>
</dbReference>
<reference evidence="12 13" key="1">
    <citation type="submission" date="2018-06" db="EMBL/GenBank/DDBJ databases">
        <title>Genomic Encyclopedia of Type Strains, Phase IV (KMG-IV): sequencing the most valuable type-strain genomes for metagenomic binning, comparative biology and taxonomic classification.</title>
        <authorList>
            <person name="Goeker M."/>
        </authorList>
    </citation>
    <scope>NUCLEOTIDE SEQUENCE [LARGE SCALE GENOMIC DNA]</scope>
    <source>
        <strain evidence="12 13">DSM 25520</strain>
    </source>
</reference>
<feature type="domain" description="Mechanosensitive ion channel MscS" evidence="9">
    <location>
        <begin position="639"/>
        <end position="705"/>
    </location>
</feature>
<dbReference type="Pfam" id="PF21082">
    <property type="entry name" value="MS_channel_3rd"/>
    <property type="match status" value="1"/>
</dbReference>
<dbReference type="Gene3D" id="1.10.287.1260">
    <property type="match status" value="1"/>
</dbReference>
<dbReference type="InterPro" id="IPR049278">
    <property type="entry name" value="MS_channel_C"/>
</dbReference>
<feature type="coiled-coil region" evidence="7">
    <location>
        <begin position="56"/>
        <end position="103"/>
    </location>
</feature>
<evidence type="ECO:0000313" key="13">
    <source>
        <dbReference type="Proteomes" id="UP000253628"/>
    </source>
</evidence>
<feature type="domain" description="DUF3772" evidence="10">
    <location>
        <begin position="149"/>
        <end position="210"/>
    </location>
</feature>
<sequence length="826" mass="88150">MPFCRCFNSARLPRLRAGIALVFALMLFAGQLLDAPLAAAAPDTADAQPADIAVSLDAARSQIDKIQKRLNEKSDVAPTDAQLVELRTSAQEAQSQAESAAAAVAPQLSSVQARVAQLGAPAPGSHEAPDVQAQRKQLAKNQATLDSQLKLARLIAVEAGQIIEQVTKLRRQQFQAQMGERAASVLGGPFWLELAAEWPQDKQRITPLLDELREALVGLPGYTQTFVVLASLFLLWLSAAIRKVLLRLTAEKVAPGRLRRSLYAVTVVLLTMATPMLIVQVWQSGIARHIDTGLSESMVAIFDSLMSAAAVGGVCAGLGYALLVANRPSWRLVAISDTVASGLRWLPVGFAVPAAFSWMTLRLAALANVSLAASVALDCLMSFVIGIVIALAMIHWRHLRRRLKTEGEEGFVQRPMPFWGTVLTALIWAALIAGFVCLLLGYVALGGFIIRQLIWSILILAAAYLLSALIDDGCAALLHIIDRNAAQTDAAKSSARSRSQAAVLLAGLGRLAVYALALILLIVPFGEGPSEWARRAGYLYEGIPVGEMHIRPTSIMLALAVLVLGLIIVKLLKHWLADRYLPTTALDPGMRLSAATLFSYAGYVIVASLTMTAVGIGLERVAWVASALSVGIGFGLQAVVQNFVSGLILLAERPVKVGDWVSLGGVEGDIRRINVRATEIQMGDRSTLIVPNSEFITKVVRNVTHANPFGRVQFVLSMPVSTDVEVAGKLMRSALEENSDVLADPEPSVLLDSVTATGIVFKLTGYIKSPRFTSEVRSALLFALLQQLKDAGLPLVTPASIVVTDEAGRIQPALSSAAPPPGGAPA</sequence>
<organism evidence="12 13">
    <name type="scientific">Eoetvoesiella caeni</name>
    <dbReference type="NCBI Taxonomy" id="645616"/>
    <lineage>
        <taxon>Bacteria</taxon>
        <taxon>Pseudomonadati</taxon>
        <taxon>Pseudomonadota</taxon>
        <taxon>Betaproteobacteria</taxon>
        <taxon>Burkholderiales</taxon>
        <taxon>Alcaligenaceae</taxon>
        <taxon>Eoetvoesiella</taxon>
    </lineage>
</organism>
<evidence type="ECO:0000259" key="11">
    <source>
        <dbReference type="Pfam" id="PF21082"/>
    </source>
</evidence>
<feature type="transmembrane region" description="Helical" evidence="8">
    <location>
        <begin position="371"/>
        <end position="396"/>
    </location>
</feature>
<dbReference type="PANTHER" id="PTHR30347">
    <property type="entry name" value="POTASSIUM CHANNEL RELATED"/>
    <property type="match status" value="1"/>
</dbReference>
<feature type="domain" description="Mechanosensitive ion channel MscS C-terminal" evidence="11">
    <location>
        <begin position="714"/>
        <end position="793"/>
    </location>
</feature>
<evidence type="ECO:0000313" key="12">
    <source>
        <dbReference type="EMBL" id="RBP40832.1"/>
    </source>
</evidence>
<feature type="transmembrane region" description="Helical" evidence="8">
    <location>
        <begin position="417"/>
        <end position="442"/>
    </location>
</feature>
<evidence type="ECO:0000259" key="9">
    <source>
        <dbReference type="Pfam" id="PF00924"/>
    </source>
</evidence>
<evidence type="ECO:0000256" key="4">
    <source>
        <dbReference type="ARBA" id="ARBA00022692"/>
    </source>
</evidence>
<dbReference type="Proteomes" id="UP000253628">
    <property type="component" value="Unassembled WGS sequence"/>
</dbReference>
<comment type="caution">
    <text evidence="12">The sequence shown here is derived from an EMBL/GenBank/DDBJ whole genome shotgun (WGS) entry which is preliminary data.</text>
</comment>
<dbReference type="InterPro" id="IPR011014">
    <property type="entry name" value="MscS_channel_TM-2"/>
</dbReference>
<keyword evidence="7" id="KW-0175">Coiled coil</keyword>
<feature type="transmembrane region" description="Helical" evidence="8">
    <location>
        <begin position="302"/>
        <end position="324"/>
    </location>
</feature>
<feature type="transmembrane region" description="Helical" evidence="8">
    <location>
        <begin position="262"/>
        <end position="282"/>
    </location>
</feature>
<feature type="transmembrane region" description="Helical" evidence="8">
    <location>
        <begin position="221"/>
        <end position="241"/>
    </location>
</feature>
<evidence type="ECO:0000256" key="8">
    <source>
        <dbReference type="SAM" id="Phobius"/>
    </source>
</evidence>
<evidence type="ECO:0000256" key="1">
    <source>
        <dbReference type="ARBA" id="ARBA00004651"/>
    </source>
</evidence>
<comment type="subcellular location">
    <subcellularLocation>
        <location evidence="1">Cell membrane</location>
        <topology evidence="1">Multi-pass membrane protein</topology>
    </subcellularLocation>
</comment>
<dbReference type="Pfam" id="PF00924">
    <property type="entry name" value="MS_channel_2nd"/>
    <property type="match status" value="1"/>
</dbReference>
<dbReference type="Gene3D" id="3.30.70.100">
    <property type="match status" value="1"/>
</dbReference>
<dbReference type="InterPro" id="IPR022249">
    <property type="entry name" value="DUF3772"/>
</dbReference>
<evidence type="ECO:0000256" key="7">
    <source>
        <dbReference type="SAM" id="Coils"/>
    </source>
</evidence>
<keyword evidence="5 8" id="KW-1133">Transmembrane helix</keyword>
<dbReference type="GO" id="GO:0008381">
    <property type="term" value="F:mechanosensitive monoatomic ion channel activity"/>
    <property type="evidence" value="ECO:0007669"/>
    <property type="project" value="UniProtKB-ARBA"/>
</dbReference>
<dbReference type="AlphaFoldDB" id="A0A366HH31"/>
<protein>
    <submittedName>
        <fullName evidence="12">Small-conductance mechanosensitive channel</fullName>
    </submittedName>
</protein>
<name>A0A366HH31_9BURK</name>
<dbReference type="Gene3D" id="2.30.30.60">
    <property type="match status" value="1"/>
</dbReference>
<keyword evidence="13" id="KW-1185">Reference proteome</keyword>
<dbReference type="GO" id="GO:0005886">
    <property type="term" value="C:plasma membrane"/>
    <property type="evidence" value="ECO:0007669"/>
    <property type="project" value="UniProtKB-SubCell"/>
</dbReference>
<keyword evidence="6 8" id="KW-0472">Membrane</keyword>
<evidence type="ECO:0000256" key="5">
    <source>
        <dbReference type="ARBA" id="ARBA00022989"/>
    </source>
</evidence>
<feature type="transmembrane region" description="Helical" evidence="8">
    <location>
        <begin position="454"/>
        <end position="481"/>
    </location>
</feature>
<dbReference type="EMBL" id="QNRQ01000003">
    <property type="protein sequence ID" value="RBP40832.1"/>
    <property type="molecule type" value="Genomic_DNA"/>
</dbReference>
<gene>
    <name evidence="12" type="ORF">DFR37_103173</name>
</gene>
<feature type="transmembrane region" description="Helical" evidence="8">
    <location>
        <begin position="554"/>
        <end position="572"/>
    </location>
</feature>
<dbReference type="PANTHER" id="PTHR30347:SF9">
    <property type="entry name" value="MINICONDUCTANCE MECHANOSENSITIVE CHANNEL MSCM"/>
    <property type="match status" value="1"/>
</dbReference>
<dbReference type="InterPro" id="IPR010920">
    <property type="entry name" value="LSM_dom_sf"/>
</dbReference>
<dbReference type="SUPFAM" id="SSF82689">
    <property type="entry name" value="Mechanosensitive channel protein MscS (YggB), C-terminal domain"/>
    <property type="match status" value="1"/>
</dbReference>
<dbReference type="OrthoDB" id="9799209at2"/>
<feature type="transmembrane region" description="Helical" evidence="8">
    <location>
        <begin position="345"/>
        <end position="365"/>
    </location>
</feature>
<feature type="transmembrane region" description="Helical" evidence="8">
    <location>
        <begin position="622"/>
        <end position="650"/>
    </location>
</feature>
<dbReference type="InterPro" id="IPR011066">
    <property type="entry name" value="MscS_channel_C_sf"/>
</dbReference>
<dbReference type="InterPro" id="IPR023408">
    <property type="entry name" value="MscS_beta-dom_sf"/>
</dbReference>
<keyword evidence="4 8" id="KW-0812">Transmembrane</keyword>
<feature type="transmembrane region" description="Helical" evidence="8">
    <location>
        <begin position="592"/>
        <end position="616"/>
    </location>
</feature>